<gene>
    <name evidence="1" type="ORF">FIE12Z_1894</name>
</gene>
<reference evidence="1 2" key="1">
    <citation type="journal article" date="2018" name="PLoS Pathog.">
        <title>Evolution of structural diversity of trichothecenes, a family of toxins produced by plant pathogenic and entomopathogenic fungi.</title>
        <authorList>
            <person name="Proctor R.H."/>
            <person name="McCormick S.P."/>
            <person name="Kim H.S."/>
            <person name="Cardoza R.E."/>
            <person name="Stanley A.M."/>
            <person name="Lindo L."/>
            <person name="Kelly A."/>
            <person name="Brown D.W."/>
            <person name="Lee T."/>
            <person name="Vaughan M.M."/>
            <person name="Alexander N.J."/>
            <person name="Busman M."/>
            <person name="Gutierrez S."/>
        </authorList>
    </citation>
    <scope>NUCLEOTIDE SEQUENCE [LARGE SCALE GENOMIC DNA]</scope>
    <source>
        <strain evidence="1 2">NRRL 13405</strain>
    </source>
</reference>
<dbReference type="EMBL" id="PXXK01000036">
    <property type="protein sequence ID" value="RFN53860.1"/>
    <property type="molecule type" value="Genomic_DNA"/>
</dbReference>
<sequence>MAGPQAYDWRELIARLALSGDRHTPSTLDHAPTRRVLHSNMLRLPNANGEHLESMHKISFKHFPEKRRQAKFVPFGIWRMMFFRRLAWVRMNETSPDILAALSLDLNGLPTTENMAPDVADNGTHIFDGRHDNFIDLFLPIDEIWNKLKTPTNQQWIQHAIQEDRIRFRNLEQLRTILRGTTEPRHIAFTRALNRLFPDGSPTATSDPFEFLRILMDLREQIVADLAVLQVLHKDGIDVGTFLNSPDDVVSRMERLAGPGIPSDSRCPSDSLMTDQQAQLPRFKPLRIVWTAACLKTRNPRHQISINGARLRQSARHHFNKFMEDQKANELTLAEMDLWI</sequence>
<keyword evidence="2" id="KW-1185">Reference proteome</keyword>
<comment type="caution">
    <text evidence="1">The sequence shown here is derived from an EMBL/GenBank/DDBJ whole genome shotgun (WGS) entry which is preliminary data.</text>
</comment>
<protein>
    <submittedName>
        <fullName evidence="1">Uncharacterized protein</fullName>
    </submittedName>
</protein>
<dbReference type="OrthoDB" id="5098150at2759"/>
<dbReference type="Proteomes" id="UP000265631">
    <property type="component" value="Unassembled WGS sequence"/>
</dbReference>
<accession>A0A395N1L9</accession>
<evidence type="ECO:0000313" key="2">
    <source>
        <dbReference type="Proteomes" id="UP000265631"/>
    </source>
</evidence>
<dbReference type="AlphaFoldDB" id="A0A395N1L9"/>
<evidence type="ECO:0000313" key="1">
    <source>
        <dbReference type="EMBL" id="RFN53860.1"/>
    </source>
</evidence>
<organism evidence="1 2">
    <name type="scientific">Fusarium flagelliforme</name>
    <dbReference type="NCBI Taxonomy" id="2675880"/>
    <lineage>
        <taxon>Eukaryota</taxon>
        <taxon>Fungi</taxon>
        <taxon>Dikarya</taxon>
        <taxon>Ascomycota</taxon>
        <taxon>Pezizomycotina</taxon>
        <taxon>Sordariomycetes</taxon>
        <taxon>Hypocreomycetidae</taxon>
        <taxon>Hypocreales</taxon>
        <taxon>Nectriaceae</taxon>
        <taxon>Fusarium</taxon>
        <taxon>Fusarium incarnatum-equiseti species complex</taxon>
    </lineage>
</organism>
<name>A0A395N1L9_9HYPO</name>
<proteinExistence type="predicted"/>